<dbReference type="SUPFAM" id="SSF53822">
    <property type="entry name" value="Periplasmic binding protein-like I"/>
    <property type="match status" value="1"/>
</dbReference>
<dbReference type="AlphaFoldDB" id="A0A0M2H2R9"/>
<evidence type="ECO:0000256" key="3">
    <source>
        <dbReference type="ARBA" id="ARBA00023163"/>
    </source>
</evidence>
<evidence type="ECO:0000256" key="1">
    <source>
        <dbReference type="ARBA" id="ARBA00023015"/>
    </source>
</evidence>
<protein>
    <submittedName>
        <fullName evidence="5">Lactose operon repressor</fullName>
    </submittedName>
</protein>
<dbReference type="OrthoDB" id="9785139at2"/>
<evidence type="ECO:0000313" key="5">
    <source>
        <dbReference type="EMBL" id="KJL40563.1"/>
    </source>
</evidence>
<dbReference type="InterPro" id="IPR000843">
    <property type="entry name" value="HTH_LacI"/>
</dbReference>
<feature type="domain" description="HTH lacI-type" evidence="4">
    <location>
        <begin position="10"/>
        <end position="64"/>
    </location>
</feature>
<sequence length="337" mass="36568">MTRPRPDRPATIYDVAKASGVSHQTVSKVLRGLGGMRPETRERVEEALRRLNYRPNVGARELARSRNRRLGVVGYETFESSTSKVLRGVSEVAAAAGYLLEIVNVDPTGEVDSITESLERLNASDVAGVLATSPTRNVREALDRIEFRMPVFLDVNGDQAVSDDGTHRSISAGLVMDHLTALGHSRIAFVAGPEGWDSATNRETVYRERVEALGELPRILGRGDWSARSGYEAVREAQGLDDATAIFVANDRMALGVLRALAEHGIRIPNDMSVAGIDDIPEAAYFSPPLTSVHIDFTDAGQVAARSLLSLIEQPDGELPRYPQSRLIARSTTGPTA</sequence>
<dbReference type="PROSITE" id="PS50932">
    <property type="entry name" value="HTH_LACI_2"/>
    <property type="match status" value="1"/>
</dbReference>
<gene>
    <name evidence="5" type="primary">lacI_2</name>
    <name evidence="5" type="ORF">RS81_01647</name>
</gene>
<evidence type="ECO:0000259" key="4">
    <source>
        <dbReference type="PROSITE" id="PS50932"/>
    </source>
</evidence>
<proteinExistence type="predicted"/>
<dbReference type="PROSITE" id="PS00356">
    <property type="entry name" value="HTH_LACI_1"/>
    <property type="match status" value="1"/>
</dbReference>
<dbReference type="Pfam" id="PF13377">
    <property type="entry name" value="Peripla_BP_3"/>
    <property type="match status" value="1"/>
</dbReference>
<dbReference type="GO" id="GO:0000976">
    <property type="term" value="F:transcription cis-regulatory region binding"/>
    <property type="evidence" value="ECO:0007669"/>
    <property type="project" value="TreeGrafter"/>
</dbReference>
<dbReference type="InterPro" id="IPR046335">
    <property type="entry name" value="LacI/GalR-like_sensor"/>
</dbReference>
<dbReference type="Gene3D" id="1.10.260.40">
    <property type="entry name" value="lambda repressor-like DNA-binding domains"/>
    <property type="match status" value="1"/>
</dbReference>
<keyword evidence="3" id="KW-0804">Transcription</keyword>
<dbReference type="SMART" id="SM00354">
    <property type="entry name" value="HTH_LACI"/>
    <property type="match status" value="1"/>
</dbReference>
<dbReference type="CDD" id="cd01392">
    <property type="entry name" value="HTH_LacI"/>
    <property type="match status" value="1"/>
</dbReference>
<dbReference type="EMBL" id="JYIZ01000046">
    <property type="protein sequence ID" value="KJL40563.1"/>
    <property type="molecule type" value="Genomic_DNA"/>
</dbReference>
<dbReference type="InterPro" id="IPR010982">
    <property type="entry name" value="Lambda_DNA-bd_dom_sf"/>
</dbReference>
<dbReference type="GO" id="GO:0003700">
    <property type="term" value="F:DNA-binding transcription factor activity"/>
    <property type="evidence" value="ECO:0007669"/>
    <property type="project" value="TreeGrafter"/>
</dbReference>
<accession>A0A0M2H2R9</accession>
<dbReference type="STRING" id="92835.RS81_01647"/>
<keyword evidence="1" id="KW-0805">Transcription regulation</keyword>
<dbReference type="PATRIC" id="fig|92835.4.peg.1667"/>
<organism evidence="5 6">
    <name type="scientific">Microbacterium terrae</name>
    <dbReference type="NCBI Taxonomy" id="69369"/>
    <lineage>
        <taxon>Bacteria</taxon>
        <taxon>Bacillati</taxon>
        <taxon>Actinomycetota</taxon>
        <taxon>Actinomycetes</taxon>
        <taxon>Micrococcales</taxon>
        <taxon>Microbacteriaceae</taxon>
        <taxon>Microbacterium</taxon>
    </lineage>
</organism>
<dbReference type="Proteomes" id="UP000033956">
    <property type="component" value="Unassembled WGS sequence"/>
</dbReference>
<comment type="caution">
    <text evidence="5">The sequence shown here is derived from an EMBL/GenBank/DDBJ whole genome shotgun (WGS) entry which is preliminary data.</text>
</comment>
<keyword evidence="2" id="KW-0238">DNA-binding</keyword>
<dbReference type="RefSeq" id="WP_045275570.1">
    <property type="nucleotide sequence ID" value="NZ_BAAAUP010000003.1"/>
</dbReference>
<dbReference type="InterPro" id="IPR028082">
    <property type="entry name" value="Peripla_BP_I"/>
</dbReference>
<dbReference type="PANTHER" id="PTHR30146">
    <property type="entry name" value="LACI-RELATED TRANSCRIPTIONAL REPRESSOR"/>
    <property type="match status" value="1"/>
</dbReference>
<dbReference type="CDD" id="cd01574">
    <property type="entry name" value="PBP1_LacI"/>
    <property type="match status" value="1"/>
</dbReference>
<dbReference type="PANTHER" id="PTHR30146:SF153">
    <property type="entry name" value="LACTOSE OPERON REPRESSOR"/>
    <property type="match status" value="1"/>
</dbReference>
<dbReference type="SUPFAM" id="SSF47413">
    <property type="entry name" value="lambda repressor-like DNA-binding domains"/>
    <property type="match status" value="1"/>
</dbReference>
<name>A0A0M2H2R9_9MICO</name>
<evidence type="ECO:0000313" key="6">
    <source>
        <dbReference type="Proteomes" id="UP000033956"/>
    </source>
</evidence>
<dbReference type="Pfam" id="PF00356">
    <property type="entry name" value="LacI"/>
    <property type="match status" value="1"/>
</dbReference>
<reference evidence="5 6" key="1">
    <citation type="submission" date="2015-02" db="EMBL/GenBank/DDBJ databases">
        <title>Draft genome sequences of ten Microbacterium spp. with emphasis on heavy metal contaminated environments.</title>
        <authorList>
            <person name="Corretto E."/>
        </authorList>
    </citation>
    <scope>NUCLEOTIDE SEQUENCE [LARGE SCALE GENOMIC DNA]</scope>
    <source>
        <strain evidence="5 6">DSM 12510</strain>
    </source>
</reference>
<keyword evidence="6" id="KW-1185">Reference proteome</keyword>
<dbReference type="Gene3D" id="3.40.50.2300">
    <property type="match status" value="2"/>
</dbReference>
<evidence type="ECO:0000256" key="2">
    <source>
        <dbReference type="ARBA" id="ARBA00023125"/>
    </source>
</evidence>